<feature type="non-terminal residue" evidence="4">
    <location>
        <position position="624"/>
    </location>
</feature>
<evidence type="ECO:0000313" key="4">
    <source>
        <dbReference type="EMBL" id="KAF2851230.1"/>
    </source>
</evidence>
<keyword evidence="2" id="KW-0040">ANK repeat</keyword>
<dbReference type="InterPro" id="IPR008271">
    <property type="entry name" value="Ser/Thr_kinase_AS"/>
</dbReference>
<dbReference type="AlphaFoldDB" id="A0A6A7B726"/>
<keyword evidence="4" id="KW-0808">Transferase</keyword>
<dbReference type="PROSITE" id="PS50088">
    <property type="entry name" value="ANK_REPEAT"/>
    <property type="match status" value="1"/>
</dbReference>
<name>A0A6A7B726_9PLEO</name>
<dbReference type="GO" id="GO:0005524">
    <property type="term" value="F:ATP binding"/>
    <property type="evidence" value="ECO:0007669"/>
    <property type="project" value="InterPro"/>
</dbReference>
<dbReference type="InterPro" id="IPR051681">
    <property type="entry name" value="Ser/Thr_Kinases-Pseudokinases"/>
</dbReference>
<gene>
    <name evidence="4" type="ORF">T440DRAFT_529238</name>
</gene>
<dbReference type="PANTHER" id="PTHR44329">
    <property type="entry name" value="SERINE/THREONINE-PROTEIN KINASE TNNI3K-RELATED"/>
    <property type="match status" value="1"/>
</dbReference>
<dbReference type="PROSITE" id="PS00108">
    <property type="entry name" value="PROTEIN_KINASE_ST"/>
    <property type="match status" value="1"/>
</dbReference>
<feature type="domain" description="Protein kinase" evidence="3">
    <location>
        <begin position="20"/>
        <end position="324"/>
    </location>
</feature>
<evidence type="ECO:0000313" key="5">
    <source>
        <dbReference type="Proteomes" id="UP000799423"/>
    </source>
</evidence>
<dbReference type="InterPro" id="IPR002110">
    <property type="entry name" value="Ankyrin_rpt"/>
</dbReference>
<keyword evidence="4" id="KW-0418">Kinase</keyword>
<dbReference type="SMART" id="SM00248">
    <property type="entry name" value="ANK"/>
    <property type="match status" value="3"/>
</dbReference>
<proteinExistence type="inferred from homology"/>
<evidence type="ECO:0000259" key="3">
    <source>
        <dbReference type="PROSITE" id="PS50011"/>
    </source>
</evidence>
<sequence>MASRLGIDGPRIFEAFNLDSSFYDCIAMGGQFQVFKHTEFGYDGRGGSHIVKRVCPMLYKNKTPNSLRDLRLEVQVLAQQVVRRHPNIIDLIAWGYDYPHPEALCSMDNFFHSPDFDAAENLSWNTRCHLAIGVAAGLECLHKIEVLHNDLKPGNILICRQDNQSAPFTSKLADFGMSVTEAKSFREYGRTQGWRPPEARDYESRKHGKFSNEVLFKSESFAYGLVAIYAICCGPRQIQHLSEDQDERQACTLELLSSQPSFSIEDKSEALAFYSAVEQNFLLEHPEDRKRVSPQTLELSVSVRNDCSKASNLAASRTRPHDAMSFYRNRGSTLLRDLERADVDTYPGDLLFEMAVAKGVDFDPRHGIDYDGMLKLVNKSTKTKVPSLAGTGVVAQIFSAFTSSTRPPPLIAQRDLVAALHTAVSSGSISARATLGDIAPQLLPGAMNAFQSYGAYNRESLLIRQDFDDLVSFPLADLDDAALIRKVSSLPAMRSTHNTDLHIAALLGKHKLIRMLIDKPGVNIDSPNAAGETPLYKACLAGQYESARVLLENGANPCVRVSPLEISCLHWLFAFPCHQMENVLSLLVAKGLEINARVLPANETTPKRYSWTGSLHFPFHWPAG</sequence>
<organism evidence="4 5">
    <name type="scientific">Plenodomus tracheiphilus IPT5</name>
    <dbReference type="NCBI Taxonomy" id="1408161"/>
    <lineage>
        <taxon>Eukaryota</taxon>
        <taxon>Fungi</taxon>
        <taxon>Dikarya</taxon>
        <taxon>Ascomycota</taxon>
        <taxon>Pezizomycotina</taxon>
        <taxon>Dothideomycetes</taxon>
        <taxon>Pleosporomycetidae</taxon>
        <taxon>Pleosporales</taxon>
        <taxon>Pleosporineae</taxon>
        <taxon>Leptosphaeriaceae</taxon>
        <taxon>Plenodomus</taxon>
    </lineage>
</organism>
<accession>A0A6A7B726</accession>
<dbReference type="Gene3D" id="1.25.40.20">
    <property type="entry name" value="Ankyrin repeat-containing domain"/>
    <property type="match status" value="1"/>
</dbReference>
<evidence type="ECO:0000256" key="1">
    <source>
        <dbReference type="ARBA" id="ARBA00005843"/>
    </source>
</evidence>
<comment type="similarity">
    <text evidence="1">Belongs to the protein kinase superfamily. TKL Ser/Thr protein kinase family.</text>
</comment>
<dbReference type="InterPro" id="IPR000719">
    <property type="entry name" value="Prot_kinase_dom"/>
</dbReference>
<feature type="repeat" description="ANK" evidence="2">
    <location>
        <begin position="530"/>
        <end position="562"/>
    </location>
</feature>
<dbReference type="GO" id="GO:0004674">
    <property type="term" value="F:protein serine/threonine kinase activity"/>
    <property type="evidence" value="ECO:0007669"/>
    <property type="project" value="TreeGrafter"/>
</dbReference>
<reference evidence="4" key="1">
    <citation type="submission" date="2020-01" db="EMBL/GenBank/DDBJ databases">
        <authorList>
            <consortium name="DOE Joint Genome Institute"/>
            <person name="Haridas S."/>
            <person name="Albert R."/>
            <person name="Binder M."/>
            <person name="Bloem J."/>
            <person name="Labutti K."/>
            <person name="Salamov A."/>
            <person name="Andreopoulos B."/>
            <person name="Baker S.E."/>
            <person name="Barry K."/>
            <person name="Bills G."/>
            <person name="Bluhm B.H."/>
            <person name="Cannon C."/>
            <person name="Castanera R."/>
            <person name="Culley D.E."/>
            <person name="Daum C."/>
            <person name="Ezra D."/>
            <person name="Gonzalez J.B."/>
            <person name="Henrissat B."/>
            <person name="Kuo A."/>
            <person name="Liang C."/>
            <person name="Lipzen A."/>
            <person name="Lutzoni F."/>
            <person name="Magnuson J."/>
            <person name="Mondo S."/>
            <person name="Nolan M."/>
            <person name="Ohm R."/>
            <person name="Pangilinan J."/>
            <person name="Park H.-J."/>
            <person name="Ramirez L."/>
            <person name="Alfaro M."/>
            <person name="Sun H."/>
            <person name="Tritt A."/>
            <person name="Yoshinaga Y."/>
            <person name="Zwiers L.-H."/>
            <person name="Turgeon B.G."/>
            <person name="Goodwin S.B."/>
            <person name="Spatafora J.W."/>
            <person name="Crous P.W."/>
            <person name="Grigoriev I.V."/>
        </authorList>
    </citation>
    <scope>NUCLEOTIDE SEQUENCE</scope>
    <source>
        <strain evidence="4">IPT5</strain>
    </source>
</reference>
<dbReference type="OrthoDB" id="3918771at2759"/>
<dbReference type="SMART" id="SM00220">
    <property type="entry name" value="S_TKc"/>
    <property type="match status" value="1"/>
</dbReference>
<dbReference type="Pfam" id="PF00069">
    <property type="entry name" value="Pkinase"/>
    <property type="match status" value="1"/>
</dbReference>
<protein>
    <submittedName>
        <fullName evidence="4">Kinase-like protein</fullName>
    </submittedName>
</protein>
<dbReference type="InterPro" id="IPR036770">
    <property type="entry name" value="Ankyrin_rpt-contain_sf"/>
</dbReference>
<dbReference type="PROSITE" id="PS50011">
    <property type="entry name" value="PROTEIN_KINASE_DOM"/>
    <property type="match status" value="1"/>
</dbReference>
<dbReference type="SUPFAM" id="SSF48403">
    <property type="entry name" value="Ankyrin repeat"/>
    <property type="match status" value="1"/>
</dbReference>
<dbReference type="EMBL" id="MU006303">
    <property type="protein sequence ID" value="KAF2851230.1"/>
    <property type="molecule type" value="Genomic_DNA"/>
</dbReference>
<dbReference type="InterPro" id="IPR011009">
    <property type="entry name" value="Kinase-like_dom_sf"/>
</dbReference>
<dbReference type="Gene3D" id="1.10.510.10">
    <property type="entry name" value="Transferase(Phosphotransferase) domain 1"/>
    <property type="match status" value="1"/>
</dbReference>
<dbReference type="Proteomes" id="UP000799423">
    <property type="component" value="Unassembled WGS sequence"/>
</dbReference>
<dbReference type="Pfam" id="PF12796">
    <property type="entry name" value="Ank_2"/>
    <property type="match status" value="1"/>
</dbReference>
<dbReference type="PROSITE" id="PS50297">
    <property type="entry name" value="ANK_REP_REGION"/>
    <property type="match status" value="1"/>
</dbReference>
<keyword evidence="5" id="KW-1185">Reference proteome</keyword>
<evidence type="ECO:0000256" key="2">
    <source>
        <dbReference type="PROSITE-ProRule" id="PRU00023"/>
    </source>
</evidence>
<dbReference type="SUPFAM" id="SSF56112">
    <property type="entry name" value="Protein kinase-like (PK-like)"/>
    <property type="match status" value="1"/>
</dbReference>